<gene>
    <name evidence="3" type="ORF">SAMN05216464_104150</name>
</gene>
<evidence type="ECO:0000313" key="4">
    <source>
        <dbReference type="Proteomes" id="UP000199072"/>
    </source>
</evidence>
<organism evidence="3 4">
    <name type="scientific">Mucilaginibacter pineti</name>
    <dbReference type="NCBI Taxonomy" id="1391627"/>
    <lineage>
        <taxon>Bacteria</taxon>
        <taxon>Pseudomonadati</taxon>
        <taxon>Bacteroidota</taxon>
        <taxon>Sphingobacteriia</taxon>
        <taxon>Sphingobacteriales</taxon>
        <taxon>Sphingobacteriaceae</taxon>
        <taxon>Mucilaginibacter</taxon>
    </lineage>
</organism>
<dbReference type="GO" id="GO:0016209">
    <property type="term" value="F:antioxidant activity"/>
    <property type="evidence" value="ECO:0007669"/>
    <property type="project" value="InterPro"/>
</dbReference>
<dbReference type="EMBL" id="FNAI01000004">
    <property type="protein sequence ID" value="SDE15348.1"/>
    <property type="molecule type" value="Genomic_DNA"/>
</dbReference>
<evidence type="ECO:0000313" key="3">
    <source>
        <dbReference type="EMBL" id="SDE15348.1"/>
    </source>
</evidence>
<dbReference type="STRING" id="1391627.SAMN05216464_104150"/>
<dbReference type="Pfam" id="PF00578">
    <property type="entry name" value="AhpC-TSA"/>
    <property type="match status" value="1"/>
</dbReference>
<dbReference type="GO" id="GO:0016491">
    <property type="term" value="F:oxidoreductase activity"/>
    <property type="evidence" value="ECO:0007669"/>
    <property type="project" value="InterPro"/>
</dbReference>
<dbReference type="PROSITE" id="PS51352">
    <property type="entry name" value="THIOREDOXIN_2"/>
    <property type="match status" value="1"/>
</dbReference>
<dbReference type="CDD" id="cd02966">
    <property type="entry name" value="TlpA_like_family"/>
    <property type="match status" value="1"/>
</dbReference>
<feature type="signal peptide" evidence="1">
    <location>
        <begin position="1"/>
        <end position="23"/>
    </location>
</feature>
<dbReference type="InterPro" id="IPR013766">
    <property type="entry name" value="Thioredoxin_domain"/>
</dbReference>
<dbReference type="Gene3D" id="3.40.30.10">
    <property type="entry name" value="Glutaredoxin"/>
    <property type="match status" value="1"/>
</dbReference>
<protein>
    <submittedName>
        <fullName evidence="3">Peroxiredoxin</fullName>
    </submittedName>
</protein>
<reference evidence="3 4" key="1">
    <citation type="submission" date="2016-10" db="EMBL/GenBank/DDBJ databases">
        <authorList>
            <person name="de Groot N.N."/>
        </authorList>
    </citation>
    <scope>NUCLEOTIDE SEQUENCE [LARGE SCALE GENOMIC DNA]</scope>
    <source>
        <strain evidence="3 4">47C3B</strain>
    </source>
</reference>
<accession>A0A1G7AKC1</accession>
<keyword evidence="1" id="KW-0732">Signal</keyword>
<keyword evidence="4" id="KW-1185">Reference proteome</keyword>
<dbReference type="InterPro" id="IPR000866">
    <property type="entry name" value="AhpC/TSA"/>
</dbReference>
<dbReference type="Proteomes" id="UP000199072">
    <property type="component" value="Unassembled WGS sequence"/>
</dbReference>
<dbReference type="PANTHER" id="PTHR42852:SF13">
    <property type="entry name" value="PROTEIN DIPZ"/>
    <property type="match status" value="1"/>
</dbReference>
<dbReference type="SUPFAM" id="SSF52833">
    <property type="entry name" value="Thioredoxin-like"/>
    <property type="match status" value="1"/>
</dbReference>
<dbReference type="RefSeq" id="WP_091149168.1">
    <property type="nucleotide sequence ID" value="NZ_FNAI01000004.1"/>
</dbReference>
<dbReference type="InterPro" id="IPR050553">
    <property type="entry name" value="Thioredoxin_ResA/DsbE_sf"/>
</dbReference>
<dbReference type="AlphaFoldDB" id="A0A1G7AKC1"/>
<dbReference type="PROSITE" id="PS51257">
    <property type="entry name" value="PROKAR_LIPOPROTEIN"/>
    <property type="match status" value="1"/>
</dbReference>
<sequence length="390" mass="42977">MNKFNLTPLLILLLLACFFNAQAQISILQKTIDKIQGCKSISYNAVEKGGSPFSDEFFTITSQISFASQANKALQQLYNISFVTTSDKGFNYATHNIFNGTDLLNISLTDKTYRLKKNYTDGNIDNSSVYRLAADLKGYLKNTKHAITQAKDSTVNGIACYHIAIKSIDSAGKAKDSYNNLDVFISQKTFLPAYWKSDQKGVLEKGGMPIGTFKIQWEVTATKYKLNSVTPGTFALNIPAGITEEKPPLALLKKGAPAPNWKLTGTDGKTLSLADLKGKVTLLDITSTGCAACMLSVAPLNNLHAKYKGTDVAVVSINLDDKREDIIKFKDRNKVTYPVYVNGNTIKAAYHVSAIPVFYIINKEGVVSEAYEGFFENFEQQMTVKIDSLR</sequence>
<feature type="chain" id="PRO_5011574414" evidence="1">
    <location>
        <begin position="24"/>
        <end position="390"/>
    </location>
</feature>
<evidence type="ECO:0000259" key="2">
    <source>
        <dbReference type="PROSITE" id="PS51352"/>
    </source>
</evidence>
<feature type="domain" description="Thioredoxin" evidence="2">
    <location>
        <begin position="252"/>
        <end position="390"/>
    </location>
</feature>
<proteinExistence type="predicted"/>
<dbReference type="PANTHER" id="PTHR42852">
    <property type="entry name" value="THIOL:DISULFIDE INTERCHANGE PROTEIN DSBE"/>
    <property type="match status" value="1"/>
</dbReference>
<dbReference type="InterPro" id="IPR036249">
    <property type="entry name" value="Thioredoxin-like_sf"/>
</dbReference>
<dbReference type="OrthoDB" id="9815205at2"/>
<evidence type="ECO:0000256" key="1">
    <source>
        <dbReference type="SAM" id="SignalP"/>
    </source>
</evidence>
<name>A0A1G7AKC1_9SPHI</name>